<dbReference type="SUPFAM" id="SSF53335">
    <property type="entry name" value="S-adenosyl-L-methionine-dependent methyltransferases"/>
    <property type="match status" value="1"/>
</dbReference>
<evidence type="ECO:0000259" key="1">
    <source>
        <dbReference type="Pfam" id="PF08241"/>
    </source>
</evidence>
<dbReference type="GO" id="GO:0008168">
    <property type="term" value="F:methyltransferase activity"/>
    <property type="evidence" value="ECO:0007669"/>
    <property type="project" value="UniProtKB-KW"/>
</dbReference>
<dbReference type="Gene3D" id="3.40.50.150">
    <property type="entry name" value="Vaccinia Virus protein VP39"/>
    <property type="match status" value="1"/>
</dbReference>
<dbReference type="InterPro" id="IPR029063">
    <property type="entry name" value="SAM-dependent_MTases_sf"/>
</dbReference>
<dbReference type="InterPro" id="IPR050508">
    <property type="entry name" value="Methyltransf_Superfamily"/>
</dbReference>
<dbReference type="GO" id="GO:0032259">
    <property type="term" value="P:methylation"/>
    <property type="evidence" value="ECO:0007669"/>
    <property type="project" value="UniProtKB-KW"/>
</dbReference>
<protein>
    <submittedName>
        <fullName evidence="2">Class I SAM-dependent methyltransferase</fullName>
    </submittedName>
</protein>
<keyword evidence="3" id="KW-1185">Reference proteome</keyword>
<keyword evidence="2" id="KW-0808">Transferase</keyword>
<dbReference type="Proteomes" id="UP001611415">
    <property type="component" value="Unassembled WGS sequence"/>
</dbReference>
<organism evidence="2 3">
    <name type="scientific">Nocardia xishanensis</name>
    <dbReference type="NCBI Taxonomy" id="238964"/>
    <lineage>
        <taxon>Bacteria</taxon>
        <taxon>Bacillati</taxon>
        <taxon>Actinomycetota</taxon>
        <taxon>Actinomycetes</taxon>
        <taxon>Mycobacteriales</taxon>
        <taxon>Nocardiaceae</taxon>
        <taxon>Nocardia</taxon>
    </lineage>
</organism>
<name>A0ABW7XB73_9NOCA</name>
<dbReference type="RefSeq" id="WP_397095728.1">
    <property type="nucleotide sequence ID" value="NZ_JBIRYO010000035.1"/>
</dbReference>
<dbReference type="CDD" id="cd02440">
    <property type="entry name" value="AdoMet_MTases"/>
    <property type="match status" value="1"/>
</dbReference>
<reference evidence="2 3" key="1">
    <citation type="submission" date="2024-10" db="EMBL/GenBank/DDBJ databases">
        <title>The Natural Products Discovery Center: Release of the First 8490 Sequenced Strains for Exploring Actinobacteria Biosynthetic Diversity.</title>
        <authorList>
            <person name="Kalkreuter E."/>
            <person name="Kautsar S.A."/>
            <person name="Yang D."/>
            <person name="Bader C.D."/>
            <person name="Teijaro C.N."/>
            <person name="Fluegel L."/>
            <person name="Davis C.M."/>
            <person name="Simpson J.R."/>
            <person name="Lauterbach L."/>
            <person name="Steele A.D."/>
            <person name="Gui C."/>
            <person name="Meng S."/>
            <person name="Li G."/>
            <person name="Viehrig K."/>
            <person name="Ye F."/>
            <person name="Su P."/>
            <person name="Kiefer A.F."/>
            <person name="Nichols A."/>
            <person name="Cepeda A.J."/>
            <person name="Yan W."/>
            <person name="Fan B."/>
            <person name="Jiang Y."/>
            <person name="Adhikari A."/>
            <person name="Zheng C.-J."/>
            <person name="Schuster L."/>
            <person name="Cowan T.M."/>
            <person name="Smanski M.J."/>
            <person name="Chevrette M.G."/>
            <person name="De Carvalho L.P.S."/>
            <person name="Shen B."/>
        </authorList>
    </citation>
    <scope>NUCLEOTIDE SEQUENCE [LARGE SCALE GENOMIC DNA]</scope>
    <source>
        <strain evidence="2 3">NPDC019275</strain>
    </source>
</reference>
<dbReference type="EMBL" id="JBIRYO010000035">
    <property type="protein sequence ID" value="MFI2478244.1"/>
    <property type="molecule type" value="Genomic_DNA"/>
</dbReference>
<dbReference type="InterPro" id="IPR013216">
    <property type="entry name" value="Methyltransf_11"/>
</dbReference>
<dbReference type="Pfam" id="PF08241">
    <property type="entry name" value="Methyltransf_11"/>
    <property type="match status" value="1"/>
</dbReference>
<evidence type="ECO:0000313" key="2">
    <source>
        <dbReference type="EMBL" id="MFI2478244.1"/>
    </source>
</evidence>
<gene>
    <name evidence="2" type="ORF">ACH49W_33205</name>
</gene>
<evidence type="ECO:0000313" key="3">
    <source>
        <dbReference type="Proteomes" id="UP001611415"/>
    </source>
</evidence>
<accession>A0ABW7XB73</accession>
<dbReference type="PANTHER" id="PTHR42912">
    <property type="entry name" value="METHYLTRANSFERASE"/>
    <property type="match status" value="1"/>
</dbReference>
<keyword evidence="2" id="KW-0489">Methyltransferase</keyword>
<proteinExistence type="predicted"/>
<comment type="caution">
    <text evidence="2">The sequence shown here is derived from an EMBL/GenBank/DDBJ whole genome shotgun (WGS) entry which is preliminary data.</text>
</comment>
<feature type="domain" description="Methyltransferase type 11" evidence="1">
    <location>
        <begin position="55"/>
        <end position="148"/>
    </location>
</feature>
<sequence length="275" mass="29366">MTTADAARAGEEFLRDMHNRAPEAMSRYVTAHPMADGRTSYQFLAERVAGAQRVLDLGCGDGSLLAVLARGGATGLAGVDVAAGELAVAWARPELADADLHEARAQDLPFADDSFDAVVCHMALMLMADVERVVAETARVLRPGGTLAVAVGRRAAEGSGLELFLKLARPLFAQRPVPPLGDRRTRSRDGLNELLATAGFAPITWEEITLGGSGTPEEVWQTAVEKYYDTMTLAAAEIAALRREFLEHARALTAGESITRGERLAVATTRLLASR</sequence>